<keyword evidence="1 3" id="KW-0597">Phosphoprotein</keyword>
<proteinExistence type="predicted"/>
<evidence type="ECO:0000259" key="4">
    <source>
        <dbReference type="PROSITE" id="PS50043"/>
    </source>
</evidence>
<dbReference type="InterPro" id="IPR016032">
    <property type="entry name" value="Sig_transdc_resp-reg_C-effctor"/>
</dbReference>
<dbReference type="EMBL" id="CP042582">
    <property type="protein sequence ID" value="QEX21538.1"/>
    <property type="molecule type" value="Genomic_DNA"/>
</dbReference>
<gene>
    <name evidence="6" type="ORF">FRZ61_14670</name>
</gene>
<dbReference type="Pfam" id="PF00072">
    <property type="entry name" value="Response_reg"/>
    <property type="match status" value="1"/>
</dbReference>
<dbReference type="GO" id="GO:0000160">
    <property type="term" value="P:phosphorelay signal transduction system"/>
    <property type="evidence" value="ECO:0007669"/>
    <property type="project" value="InterPro"/>
</dbReference>
<dbReference type="CDD" id="cd06170">
    <property type="entry name" value="LuxR_C_like"/>
    <property type="match status" value="1"/>
</dbReference>
<dbReference type="InterPro" id="IPR001789">
    <property type="entry name" value="Sig_transdc_resp-reg_receiver"/>
</dbReference>
<dbReference type="AlphaFoldDB" id="A0A5J6MV44"/>
<dbReference type="SUPFAM" id="SSF52172">
    <property type="entry name" value="CheY-like"/>
    <property type="match status" value="1"/>
</dbReference>
<feature type="modified residue" description="4-aspartylphosphate" evidence="3">
    <location>
        <position position="63"/>
    </location>
</feature>
<dbReference type="InterPro" id="IPR011006">
    <property type="entry name" value="CheY-like_superfamily"/>
</dbReference>
<dbReference type="InterPro" id="IPR051015">
    <property type="entry name" value="EvgA-like"/>
</dbReference>
<dbReference type="PANTHER" id="PTHR45566:SF1">
    <property type="entry name" value="HTH-TYPE TRANSCRIPTIONAL REGULATOR YHJB-RELATED"/>
    <property type="match status" value="1"/>
</dbReference>
<dbReference type="Proteomes" id="UP000325797">
    <property type="component" value="Chromosome"/>
</dbReference>
<dbReference type="InterPro" id="IPR000792">
    <property type="entry name" value="Tscrpt_reg_LuxR_C"/>
</dbReference>
<dbReference type="PROSITE" id="PS50110">
    <property type="entry name" value="RESPONSE_REGULATORY"/>
    <property type="match status" value="1"/>
</dbReference>
<name>A0A5J6MV44_9PROT</name>
<dbReference type="SMART" id="SM00448">
    <property type="entry name" value="REC"/>
    <property type="match status" value="1"/>
</dbReference>
<dbReference type="OrthoDB" id="9805444at2"/>
<dbReference type="InterPro" id="IPR058245">
    <property type="entry name" value="NreC/VraR/RcsB-like_REC"/>
</dbReference>
<evidence type="ECO:0000313" key="6">
    <source>
        <dbReference type="EMBL" id="QEX21538.1"/>
    </source>
</evidence>
<dbReference type="Gene3D" id="3.40.50.2300">
    <property type="match status" value="1"/>
</dbReference>
<dbReference type="CDD" id="cd17535">
    <property type="entry name" value="REC_NarL-like"/>
    <property type="match status" value="1"/>
</dbReference>
<evidence type="ECO:0000313" key="7">
    <source>
        <dbReference type="Proteomes" id="UP000325797"/>
    </source>
</evidence>
<reference evidence="6 7" key="1">
    <citation type="submission" date="2019-08" db="EMBL/GenBank/DDBJ databases">
        <title>Hyperibacter terrae gen. nov., sp. nov. and Hyperibacter viscosus sp. nov., two new members in the family Rhodospirillaceae isolated from the rhizosphere of Hypericum perforatum.</title>
        <authorList>
            <person name="Noviana Z."/>
        </authorList>
    </citation>
    <scope>NUCLEOTIDE SEQUENCE [LARGE SCALE GENOMIC DNA]</scope>
    <source>
        <strain evidence="6 7">R5959</strain>
    </source>
</reference>
<dbReference type="PANTHER" id="PTHR45566">
    <property type="entry name" value="HTH-TYPE TRANSCRIPTIONAL REGULATOR YHJB-RELATED"/>
    <property type="match status" value="1"/>
</dbReference>
<dbReference type="Gene3D" id="1.10.10.10">
    <property type="entry name" value="Winged helix-like DNA-binding domain superfamily/Winged helix DNA-binding domain"/>
    <property type="match status" value="1"/>
</dbReference>
<keyword evidence="2 6" id="KW-0238">DNA-binding</keyword>
<dbReference type="GO" id="GO:0006355">
    <property type="term" value="P:regulation of DNA-templated transcription"/>
    <property type="evidence" value="ECO:0007669"/>
    <property type="project" value="InterPro"/>
</dbReference>
<dbReference type="GO" id="GO:0003677">
    <property type="term" value="F:DNA binding"/>
    <property type="evidence" value="ECO:0007669"/>
    <property type="project" value="UniProtKB-KW"/>
</dbReference>
<evidence type="ECO:0000256" key="1">
    <source>
        <dbReference type="ARBA" id="ARBA00022553"/>
    </source>
</evidence>
<accession>A0A5J6MV44</accession>
<dbReference type="Pfam" id="PF00196">
    <property type="entry name" value="GerE"/>
    <property type="match status" value="1"/>
</dbReference>
<evidence type="ECO:0000256" key="3">
    <source>
        <dbReference type="PROSITE-ProRule" id="PRU00169"/>
    </source>
</evidence>
<dbReference type="PRINTS" id="PR00038">
    <property type="entry name" value="HTHLUXR"/>
</dbReference>
<protein>
    <submittedName>
        <fullName evidence="6">DNA-binding response regulator</fullName>
    </submittedName>
</protein>
<dbReference type="RefSeq" id="WP_151116135.1">
    <property type="nucleotide sequence ID" value="NZ_CP042582.1"/>
</dbReference>
<keyword evidence="7" id="KW-1185">Reference proteome</keyword>
<evidence type="ECO:0000256" key="2">
    <source>
        <dbReference type="ARBA" id="ARBA00023125"/>
    </source>
</evidence>
<dbReference type="SMART" id="SM00421">
    <property type="entry name" value="HTH_LUXR"/>
    <property type="match status" value="1"/>
</dbReference>
<dbReference type="PROSITE" id="PS50043">
    <property type="entry name" value="HTH_LUXR_2"/>
    <property type="match status" value="1"/>
</dbReference>
<feature type="domain" description="HTH luxR-type" evidence="4">
    <location>
        <begin position="150"/>
        <end position="215"/>
    </location>
</feature>
<feature type="domain" description="Response regulatory" evidence="5">
    <location>
        <begin position="11"/>
        <end position="128"/>
    </location>
</feature>
<dbReference type="SUPFAM" id="SSF46894">
    <property type="entry name" value="C-terminal effector domain of the bipartite response regulators"/>
    <property type="match status" value="1"/>
</dbReference>
<dbReference type="KEGG" id="hadh:FRZ61_14670"/>
<evidence type="ECO:0000259" key="5">
    <source>
        <dbReference type="PROSITE" id="PS50110"/>
    </source>
</evidence>
<organism evidence="6 7">
    <name type="scientific">Hypericibacter adhaerens</name>
    <dbReference type="NCBI Taxonomy" id="2602016"/>
    <lineage>
        <taxon>Bacteria</taxon>
        <taxon>Pseudomonadati</taxon>
        <taxon>Pseudomonadota</taxon>
        <taxon>Alphaproteobacteria</taxon>
        <taxon>Rhodospirillales</taxon>
        <taxon>Dongiaceae</taxon>
        <taxon>Hypericibacter</taxon>
    </lineage>
</organism>
<sequence>MPAVAHSQAPVFVVADDHPMVRDALALALRAAFPGTQIEFAGSLNETLAALERRPHADLVILDLDMPGMAGMTGLAQLRSSHPAVPVAIVSAAKSPALMRQTIEMGASGFIPKFTPSQEITDAIREILAGVVWLPEAARDHQLAPSEADLALRAAQLTPQQHRVLALMAEGKPNKVIAFEMQITEPTVKSHVTEILRRLGVQSRTQAVIVAQKLGIEPSSPTPAGG</sequence>
<dbReference type="InterPro" id="IPR036388">
    <property type="entry name" value="WH-like_DNA-bd_sf"/>
</dbReference>